<dbReference type="PATRIC" id="fig|869212.3.peg.2399"/>
<dbReference type="InterPro" id="IPR042229">
    <property type="entry name" value="Listeria/Bacterioides_rpt_sf"/>
</dbReference>
<dbReference type="NCBIfam" id="TIGR02543">
    <property type="entry name" value="List_Bact_rpt"/>
    <property type="match status" value="1"/>
</dbReference>
<dbReference type="RefSeq" id="WP_014803532.1">
    <property type="nucleotide sequence ID" value="NC_018020.1"/>
</dbReference>
<dbReference type="InterPro" id="IPR036278">
    <property type="entry name" value="Sialidase_sf"/>
</dbReference>
<dbReference type="InterPro" id="IPR013378">
    <property type="entry name" value="InlB-like_B-rpt"/>
</dbReference>
<accession>I4B6W9</accession>
<feature type="chain" id="PRO_5003686378" evidence="2">
    <location>
        <begin position="22"/>
        <end position="566"/>
    </location>
</feature>
<dbReference type="GO" id="GO:0030313">
    <property type="term" value="C:cell envelope"/>
    <property type="evidence" value="ECO:0007669"/>
    <property type="project" value="UniProtKB-SubCell"/>
</dbReference>
<name>I4B6W9_TURPD</name>
<evidence type="ECO:0000256" key="2">
    <source>
        <dbReference type="SAM" id="SignalP"/>
    </source>
</evidence>
<evidence type="ECO:0000256" key="1">
    <source>
        <dbReference type="ARBA" id="ARBA00004196"/>
    </source>
</evidence>
<protein>
    <submittedName>
        <fullName evidence="3">Cell wall/surface repeat protein</fullName>
    </submittedName>
</protein>
<feature type="signal peptide" evidence="2">
    <location>
        <begin position="1"/>
        <end position="21"/>
    </location>
</feature>
<dbReference type="Proteomes" id="UP000006048">
    <property type="component" value="Chromosome"/>
</dbReference>
<sequence>MKAAQFFFAPFLIALSISFLAQCGKNTGEATSGQTAAATPTFTILYAGNGNTGGTVPVDSNNYPAGASFTVLGNTGTLVKTGFVFAGWNTLANGTGTAYSAGSTYSMGSANVTLYAAWTPAYNVTYNGNGSTSGSLPVDSNNYVAGSSVTILANTGNLINNSIVFGGWNSAADGSGTDYLPGASLVMGSTNLVLYAKWTPNYTITYNGNGNTGGTAPTDSFSYAAGANATVLSNTGNLSKVNFTFIGWNTASNGLGTFYPPGTTCAIASANVNLYAIYLGNFTAHNPPQANIWRSVAYGNGVFVAVAQNGTNQVMTSSDGITWSPQNASEATSWMIVTYAASKFVAIAFGGINPAMISADGIAWAGHSISESNAWRSVTYGNGVFVAVAGNGTNRVMTSPDGLIWTARQAIAANDWQSVTFGNGLFAAVSGDGSNQIMTSPDGIFWTARNAPEANQWLSVTFGNNVFVAVANTGTNRVMTSSDGTNWIGRTASEANQWRSVVYGNGLFVAVATDGVNQVMTSPNGINWMAKAAPEPNSWVSLTYGQGLFVAVSLNGTNRVMRAVWF</sequence>
<evidence type="ECO:0000313" key="3">
    <source>
        <dbReference type="EMBL" id="AFM13026.1"/>
    </source>
</evidence>
<organism evidence="3 4">
    <name type="scientific">Turneriella parva (strain ATCC BAA-1111 / DSM 21527 / NCTC 11395 / H)</name>
    <name type="common">Leptospira parva</name>
    <dbReference type="NCBI Taxonomy" id="869212"/>
    <lineage>
        <taxon>Bacteria</taxon>
        <taxon>Pseudomonadati</taxon>
        <taxon>Spirochaetota</taxon>
        <taxon>Spirochaetia</taxon>
        <taxon>Leptospirales</taxon>
        <taxon>Leptospiraceae</taxon>
        <taxon>Turneriella</taxon>
    </lineage>
</organism>
<gene>
    <name evidence="3" type="ordered locus">Turpa_2384</name>
</gene>
<comment type="subcellular location">
    <subcellularLocation>
        <location evidence="1">Cell envelope</location>
    </subcellularLocation>
</comment>
<keyword evidence="4" id="KW-1185">Reference proteome</keyword>
<proteinExistence type="predicted"/>
<dbReference type="OrthoDB" id="320627at2"/>
<dbReference type="KEGG" id="tpx:Turpa_2384"/>
<dbReference type="AlphaFoldDB" id="I4B6W9"/>
<dbReference type="SUPFAM" id="SSF50939">
    <property type="entry name" value="Sialidases"/>
    <property type="match status" value="1"/>
</dbReference>
<dbReference type="Gene3D" id="2.60.40.4270">
    <property type="entry name" value="Listeria-Bacteroides repeat domain"/>
    <property type="match status" value="3"/>
</dbReference>
<dbReference type="Pfam" id="PF09479">
    <property type="entry name" value="Flg_new"/>
    <property type="match status" value="3"/>
</dbReference>
<reference evidence="3 4" key="1">
    <citation type="submission" date="2012-06" db="EMBL/GenBank/DDBJ databases">
        <title>The complete chromosome of genome of Turneriella parva DSM 21527.</title>
        <authorList>
            <consortium name="US DOE Joint Genome Institute (JGI-PGF)"/>
            <person name="Lucas S."/>
            <person name="Han J."/>
            <person name="Lapidus A."/>
            <person name="Bruce D."/>
            <person name="Goodwin L."/>
            <person name="Pitluck S."/>
            <person name="Peters L."/>
            <person name="Kyrpides N."/>
            <person name="Mavromatis K."/>
            <person name="Ivanova N."/>
            <person name="Mikhailova N."/>
            <person name="Chertkov O."/>
            <person name="Detter J.C."/>
            <person name="Tapia R."/>
            <person name="Han C."/>
            <person name="Land M."/>
            <person name="Hauser L."/>
            <person name="Markowitz V."/>
            <person name="Cheng J.-F."/>
            <person name="Hugenholtz P."/>
            <person name="Woyke T."/>
            <person name="Wu D."/>
            <person name="Gronow S."/>
            <person name="Wellnitz S."/>
            <person name="Brambilla E."/>
            <person name="Klenk H.-P."/>
            <person name="Eisen J.A."/>
        </authorList>
    </citation>
    <scope>NUCLEOTIDE SEQUENCE [LARGE SCALE GENOMIC DNA]</scope>
    <source>
        <strain evidence="4">ATCC BAA-1111 / DSM 21527 / NCTC 11395 / H</strain>
    </source>
</reference>
<dbReference type="HOGENOM" id="CLU_481402_0_0_12"/>
<dbReference type="EMBL" id="CP002959">
    <property type="protein sequence ID" value="AFM13026.1"/>
    <property type="molecule type" value="Genomic_DNA"/>
</dbReference>
<evidence type="ECO:0000313" key="4">
    <source>
        <dbReference type="Proteomes" id="UP000006048"/>
    </source>
</evidence>
<keyword evidence="2" id="KW-0732">Signal</keyword>